<reference evidence="7" key="1">
    <citation type="submission" date="2020-11" db="EMBL/GenBank/DDBJ databases">
        <authorList>
            <person name="Tran Van P."/>
        </authorList>
    </citation>
    <scope>NUCLEOTIDE SEQUENCE</scope>
</reference>
<evidence type="ECO:0000256" key="4">
    <source>
        <dbReference type="ARBA" id="ARBA00022989"/>
    </source>
</evidence>
<feature type="transmembrane region" description="Helical" evidence="6">
    <location>
        <begin position="45"/>
        <end position="65"/>
    </location>
</feature>
<evidence type="ECO:0000256" key="5">
    <source>
        <dbReference type="ARBA" id="ARBA00023136"/>
    </source>
</evidence>
<protein>
    <recommendedName>
        <fullName evidence="6">Synaptogyrin</fullName>
    </recommendedName>
</protein>
<feature type="transmembrane region" description="Helical" evidence="6">
    <location>
        <begin position="161"/>
        <end position="180"/>
    </location>
</feature>
<keyword evidence="5 6" id="KW-0472">Membrane</keyword>
<accession>A0A7R8ZIV9</accession>
<dbReference type="AlphaFoldDB" id="A0A7R8ZIV9"/>
<dbReference type="GO" id="GO:0031594">
    <property type="term" value="C:neuromuscular junction"/>
    <property type="evidence" value="ECO:0007669"/>
    <property type="project" value="TreeGrafter"/>
</dbReference>
<dbReference type="PANTHER" id="PTHR10838">
    <property type="entry name" value="SYNAPTOGYRIN"/>
    <property type="match status" value="1"/>
</dbReference>
<feature type="transmembrane region" description="Helical" evidence="6">
    <location>
        <begin position="119"/>
        <end position="141"/>
    </location>
</feature>
<dbReference type="PROSITE" id="PS51225">
    <property type="entry name" value="MARVEL"/>
    <property type="match status" value="1"/>
</dbReference>
<dbReference type="GO" id="GO:0030672">
    <property type="term" value="C:synaptic vesicle membrane"/>
    <property type="evidence" value="ECO:0007669"/>
    <property type="project" value="TreeGrafter"/>
</dbReference>
<evidence type="ECO:0000256" key="6">
    <source>
        <dbReference type="PIRNR" id="PIRNR011282"/>
    </source>
</evidence>
<dbReference type="OrthoDB" id="10041611at2759"/>
<dbReference type="Pfam" id="PF01284">
    <property type="entry name" value="MARVEL"/>
    <property type="match status" value="1"/>
</dbReference>
<feature type="transmembrane region" description="Helical" evidence="6">
    <location>
        <begin position="85"/>
        <end position="107"/>
    </location>
</feature>
<comment type="subcellular location">
    <subcellularLocation>
        <location evidence="1 6">Membrane</location>
        <topology evidence="1 6">Multi-pass membrane protein</topology>
    </subcellularLocation>
</comment>
<dbReference type="InterPro" id="IPR008253">
    <property type="entry name" value="Marvel"/>
</dbReference>
<dbReference type="PANTHER" id="PTHR10838:SF20">
    <property type="entry name" value="SYNAPTOGYRIN"/>
    <property type="match status" value="1"/>
</dbReference>
<gene>
    <name evidence="7" type="ORF">CTOB1V02_LOCUS4082</name>
</gene>
<evidence type="ECO:0000256" key="2">
    <source>
        <dbReference type="ARBA" id="ARBA00010252"/>
    </source>
</evidence>
<sequence length="251" mass="26502">MQNVQGVLGGLGGGGMGGGAYGGGKAGATFDPVAFVQRPTTIVRIASWLFSVIVFGCISSQGWEYDYKNDEDVCKYNGDSGACSFPVGVGVLAFLGTMAFLAGDALFDQLSSLKLRKRYVMADLGFSGFWSFLYFIAFCYMANAWRKSESPQTGANNMRSAIIFAFLCIFTFAGSAFFAFQRYKLGAAQEFAGEYEQESGMGGIAPPPYSYPGAADMSAGVGGTGAEVFSDPSFGSMPPGPGQPAFHQGTY</sequence>
<proteinExistence type="inferred from homology"/>
<evidence type="ECO:0000256" key="3">
    <source>
        <dbReference type="ARBA" id="ARBA00022692"/>
    </source>
</evidence>
<evidence type="ECO:0000256" key="1">
    <source>
        <dbReference type="ARBA" id="ARBA00004141"/>
    </source>
</evidence>
<dbReference type="InterPro" id="IPR016579">
    <property type="entry name" value="Synaptogyrin"/>
</dbReference>
<organism evidence="7">
    <name type="scientific">Cyprideis torosa</name>
    <dbReference type="NCBI Taxonomy" id="163714"/>
    <lineage>
        <taxon>Eukaryota</taxon>
        <taxon>Metazoa</taxon>
        <taxon>Ecdysozoa</taxon>
        <taxon>Arthropoda</taxon>
        <taxon>Crustacea</taxon>
        <taxon>Oligostraca</taxon>
        <taxon>Ostracoda</taxon>
        <taxon>Podocopa</taxon>
        <taxon>Podocopida</taxon>
        <taxon>Cytherocopina</taxon>
        <taxon>Cytheroidea</taxon>
        <taxon>Cytherideidae</taxon>
        <taxon>Cyprideis</taxon>
    </lineage>
</organism>
<comment type="similarity">
    <text evidence="2 6">Belongs to the synaptogyrin family.</text>
</comment>
<dbReference type="PIRSF" id="PIRSF011282">
    <property type="entry name" value="Synaptogyrin"/>
    <property type="match status" value="1"/>
</dbReference>
<name>A0A7R8ZIV9_9CRUS</name>
<keyword evidence="4 6" id="KW-1133">Transmembrane helix</keyword>
<keyword evidence="3 6" id="KW-0812">Transmembrane</keyword>
<evidence type="ECO:0000313" key="7">
    <source>
        <dbReference type="EMBL" id="CAD7226158.1"/>
    </source>
</evidence>
<dbReference type="EMBL" id="OB660761">
    <property type="protein sequence ID" value="CAD7226158.1"/>
    <property type="molecule type" value="Genomic_DNA"/>
</dbReference>